<dbReference type="Proteomes" id="UP000676194">
    <property type="component" value="Chromosome"/>
</dbReference>
<name>A0A8E6B1K9_9BACT</name>
<dbReference type="RefSeq" id="WP_213493971.1">
    <property type="nucleotide sequence ID" value="NZ_CP074694.1"/>
</dbReference>
<dbReference type="Gene3D" id="1.10.287.850">
    <property type="entry name" value="HP0062-like domain"/>
    <property type="match status" value="1"/>
</dbReference>
<accession>A0A8E6B1K9</accession>
<sequence>MAQAVVDPNELRRFASGLKRFNNDLQANLASVHGQLLALGDTWRDQEHEKFRQEFEETIRVVERFIDIANEHIPFLMRKAERIEEYLQQR</sequence>
<gene>
    <name evidence="1" type="ORF">KIH39_14590</name>
</gene>
<dbReference type="EMBL" id="CP074694">
    <property type="protein sequence ID" value="QVL30087.1"/>
    <property type="molecule type" value="Genomic_DNA"/>
</dbReference>
<protein>
    <submittedName>
        <fullName evidence="1">WXG100 family type VII secretion target</fullName>
    </submittedName>
</protein>
<dbReference type="InterPro" id="IPR029013">
    <property type="entry name" value="HP0062-like_sf"/>
</dbReference>
<dbReference type="SUPFAM" id="SSF158414">
    <property type="entry name" value="HP0062-like"/>
    <property type="match status" value="1"/>
</dbReference>
<keyword evidence="2" id="KW-1185">Reference proteome</keyword>
<reference evidence="1" key="1">
    <citation type="submission" date="2021-05" db="EMBL/GenBank/DDBJ databases">
        <title>Complete genome sequence of the cellulolytic planctomycete Telmatocola sphagniphila SP2T and characterization of the first cellulase from planctomycetes.</title>
        <authorList>
            <person name="Rakitin A.L."/>
            <person name="Beletsky A.V."/>
            <person name="Naumoff D.G."/>
            <person name="Kulichevskaya I.S."/>
            <person name="Mardanov A.V."/>
            <person name="Ravin N.V."/>
            <person name="Dedysh S.N."/>
        </authorList>
    </citation>
    <scope>NUCLEOTIDE SEQUENCE</scope>
    <source>
        <strain evidence="1">SP2T</strain>
    </source>
</reference>
<dbReference type="KEGG" id="tsph:KIH39_14590"/>
<evidence type="ECO:0000313" key="2">
    <source>
        <dbReference type="Proteomes" id="UP000676194"/>
    </source>
</evidence>
<organism evidence="1 2">
    <name type="scientific">Telmatocola sphagniphila</name>
    <dbReference type="NCBI Taxonomy" id="1123043"/>
    <lineage>
        <taxon>Bacteria</taxon>
        <taxon>Pseudomonadati</taxon>
        <taxon>Planctomycetota</taxon>
        <taxon>Planctomycetia</taxon>
        <taxon>Gemmatales</taxon>
        <taxon>Gemmataceae</taxon>
    </lineage>
</organism>
<proteinExistence type="predicted"/>
<dbReference type="InterPro" id="IPR010310">
    <property type="entry name" value="T7SS_ESAT-6-like"/>
</dbReference>
<dbReference type="Pfam" id="PF06013">
    <property type="entry name" value="WXG100"/>
    <property type="match status" value="1"/>
</dbReference>
<dbReference type="AlphaFoldDB" id="A0A8E6B1K9"/>
<evidence type="ECO:0000313" key="1">
    <source>
        <dbReference type="EMBL" id="QVL30087.1"/>
    </source>
</evidence>